<dbReference type="Gene3D" id="1.10.10.10">
    <property type="entry name" value="Winged helix-like DNA-binding domain superfamily/Winged helix DNA-binding domain"/>
    <property type="match status" value="1"/>
</dbReference>
<name>A0A3L8PNF2_9ACTN</name>
<gene>
    <name evidence="1" type="ORF">D9V41_09170</name>
</gene>
<dbReference type="Proteomes" id="UP000282515">
    <property type="component" value="Unassembled WGS sequence"/>
</dbReference>
<keyword evidence="2" id="KW-1185">Reference proteome</keyword>
<dbReference type="SUPFAM" id="SSF46689">
    <property type="entry name" value="Homeodomain-like"/>
    <property type="match status" value="1"/>
</dbReference>
<evidence type="ECO:0000313" key="1">
    <source>
        <dbReference type="EMBL" id="RLV56048.1"/>
    </source>
</evidence>
<dbReference type="EMBL" id="RDBF01000005">
    <property type="protein sequence ID" value="RLV56048.1"/>
    <property type="molecule type" value="Genomic_DNA"/>
</dbReference>
<protein>
    <submittedName>
        <fullName evidence="1">Helix-turn-helix domain-containing protein</fullName>
    </submittedName>
</protein>
<comment type="caution">
    <text evidence="1">The sequence shown here is derived from an EMBL/GenBank/DDBJ whole genome shotgun (WGS) entry which is preliminary data.</text>
</comment>
<dbReference type="InterPro" id="IPR036388">
    <property type="entry name" value="WH-like_DNA-bd_sf"/>
</dbReference>
<evidence type="ECO:0000313" key="2">
    <source>
        <dbReference type="Proteomes" id="UP000282515"/>
    </source>
</evidence>
<dbReference type="RefSeq" id="WP_121794244.1">
    <property type="nucleotide sequence ID" value="NZ_RDBF01000005.1"/>
</dbReference>
<proteinExistence type="predicted"/>
<accession>A0A3L8PNF2</accession>
<dbReference type="OrthoDB" id="4551805at2"/>
<sequence>MPRNAPISDETRTRILALHAEGRTRNDIAREVGVSGYTVTKVVKAAGRSFDRTATRAATEARQADMAERRARLRAKYLQRAEELLDQMDKPHLVFNFGGKDNTYAERTLDRPPVKDIRDLMQAASTATSAELRIAAAESDSNAEAARSVLVGLANALGVHGPNDQPNPDAGT</sequence>
<reference evidence="1 2" key="1">
    <citation type="submission" date="2018-10" db="EMBL/GenBank/DDBJ databases">
        <title>Aeromicrobium sp. 9W16Y-2 whole genome shotgun sequence.</title>
        <authorList>
            <person name="Li F."/>
        </authorList>
    </citation>
    <scope>NUCLEOTIDE SEQUENCE [LARGE SCALE GENOMIC DNA]</scope>
    <source>
        <strain evidence="1 2">9W16Y-2</strain>
    </source>
</reference>
<dbReference type="InterPro" id="IPR009057">
    <property type="entry name" value="Homeodomain-like_sf"/>
</dbReference>
<dbReference type="AlphaFoldDB" id="A0A3L8PNF2"/>
<organism evidence="1 2">
    <name type="scientific">Aeromicrobium phragmitis</name>
    <dbReference type="NCBI Taxonomy" id="2478914"/>
    <lineage>
        <taxon>Bacteria</taxon>
        <taxon>Bacillati</taxon>
        <taxon>Actinomycetota</taxon>
        <taxon>Actinomycetes</taxon>
        <taxon>Propionibacteriales</taxon>
        <taxon>Nocardioidaceae</taxon>
        <taxon>Aeromicrobium</taxon>
    </lineage>
</organism>